<protein>
    <recommendedName>
        <fullName evidence="11">Glycosyltransferase RgtA/B/C/D-like domain-containing protein</fullName>
    </recommendedName>
</protein>
<gene>
    <name evidence="9" type="ORF">GAGA_3014</name>
</gene>
<organism evidence="9 10">
    <name type="scientific">Paraglaciecola agarilytica NO2</name>
    <dbReference type="NCBI Taxonomy" id="1125747"/>
    <lineage>
        <taxon>Bacteria</taxon>
        <taxon>Pseudomonadati</taxon>
        <taxon>Pseudomonadota</taxon>
        <taxon>Gammaproteobacteria</taxon>
        <taxon>Alteromonadales</taxon>
        <taxon>Alteromonadaceae</taxon>
        <taxon>Paraglaciecola</taxon>
    </lineage>
</organism>
<dbReference type="Proteomes" id="UP000008372">
    <property type="component" value="Unassembled WGS sequence"/>
</dbReference>
<keyword evidence="10" id="KW-1185">Reference proteome</keyword>
<evidence type="ECO:0000256" key="2">
    <source>
        <dbReference type="ARBA" id="ARBA00022475"/>
    </source>
</evidence>
<feature type="transmembrane region" description="Helical" evidence="8">
    <location>
        <begin position="309"/>
        <end position="329"/>
    </location>
</feature>
<keyword evidence="2" id="KW-1003">Cell membrane</keyword>
<keyword evidence="5 8" id="KW-0812">Transmembrane</keyword>
<feature type="transmembrane region" description="Helical" evidence="8">
    <location>
        <begin position="284"/>
        <end position="303"/>
    </location>
</feature>
<evidence type="ECO:0000256" key="4">
    <source>
        <dbReference type="ARBA" id="ARBA00022679"/>
    </source>
</evidence>
<comment type="subcellular location">
    <subcellularLocation>
        <location evidence="1">Cell membrane</location>
        <topology evidence="1">Multi-pass membrane protein</topology>
    </subcellularLocation>
</comment>
<dbReference type="EMBL" id="BAEK01000047">
    <property type="protein sequence ID" value="GAC05848.1"/>
    <property type="molecule type" value="Genomic_DNA"/>
</dbReference>
<evidence type="ECO:0008006" key="11">
    <source>
        <dbReference type="Google" id="ProtNLM"/>
    </source>
</evidence>
<keyword evidence="4" id="KW-0808">Transferase</keyword>
<keyword evidence="3" id="KW-0328">Glycosyltransferase</keyword>
<evidence type="ECO:0000256" key="6">
    <source>
        <dbReference type="ARBA" id="ARBA00022989"/>
    </source>
</evidence>
<evidence type="ECO:0000256" key="7">
    <source>
        <dbReference type="ARBA" id="ARBA00023136"/>
    </source>
</evidence>
<dbReference type="PANTHER" id="PTHR33908">
    <property type="entry name" value="MANNOSYLTRANSFERASE YKCB-RELATED"/>
    <property type="match status" value="1"/>
</dbReference>
<accession>A0ABQ0I992</accession>
<reference evidence="9 10" key="1">
    <citation type="journal article" date="2014" name="Environ. Microbiol.">
        <title>Comparative genomics of the marine bacterial genus Glaciecola reveals the high degree of genomic diversity and genomic characteristic for cold adaptation.</title>
        <authorList>
            <person name="Qin Q.L."/>
            <person name="Xie B.B."/>
            <person name="Yu Y."/>
            <person name="Shu Y.L."/>
            <person name="Rong J.C."/>
            <person name="Zhang Y.J."/>
            <person name="Zhao D.L."/>
            <person name="Chen X.L."/>
            <person name="Zhang X.Y."/>
            <person name="Chen B."/>
            <person name="Zhou B.C."/>
            <person name="Zhang Y.Z."/>
        </authorList>
    </citation>
    <scope>NUCLEOTIDE SEQUENCE [LARGE SCALE GENOMIC DNA]</scope>
    <source>
        <strain evidence="9 10">NO2</strain>
    </source>
</reference>
<keyword evidence="7 8" id="KW-0472">Membrane</keyword>
<evidence type="ECO:0000313" key="9">
    <source>
        <dbReference type="EMBL" id="GAC05848.1"/>
    </source>
</evidence>
<proteinExistence type="predicted"/>
<dbReference type="PANTHER" id="PTHR33908:SF11">
    <property type="entry name" value="MEMBRANE PROTEIN"/>
    <property type="match status" value="1"/>
</dbReference>
<feature type="transmembrane region" description="Helical" evidence="8">
    <location>
        <begin position="259"/>
        <end position="277"/>
    </location>
</feature>
<feature type="transmembrane region" description="Helical" evidence="8">
    <location>
        <begin position="205"/>
        <end position="226"/>
    </location>
</feature>
<feature type="transmembrane region" description="Helical" evidence="8">
    <location>
        <begin position="12"/>
        <end position="35"/>
    </location>
</feature>
<feature type="transmembrane region" description="Helical" evidence="8">
    <location>
        <begin position="160"/>
        <end position="193"/>
    </location>
</feature>
<feature type="transmembrane region" description="Helical" evidence="8">
    <location>
        <begin position="79"/>
        <end position="100"/>
    </location>
</feature>
<comment type="caution">
    <text evidence="9">The sequence shown here is derived from an EMBL/GenBank/DDBJ whole genome shotgun (WGS) entry which is preliminary data.</text>
</comment>
<keyword evidence="6 8" id="KW-1133">Transmembrane helix</keyword>
<feature type="transmembrane region" description="Helical" evidence="8">
    <location>
        <begin position="131"/>
        <end position="151"/>
    </location>
</feature>
<evidence type="ECO:0000313" key="10">
    <source>
        <dbReference type="Proteomes" id="UP000008372"/>
    </source>
</evidence>
<evidence type="ECO:0000256" key="5">
    <source>
        <dbReference type="ARBA" id="ARBA00022692"/>
    </source>
</evidence>
<feature type="transmembrane region" description="Helical" evidence="8">
    <location>
        <begin position="336"/>
        <end position="355"/>
    </location>
</feature>
<dbReference type="InterPro" id="IPR050297">
    <property type="entry name" value="LipidA_mod_glycosyltrf_83"/>
</dbReference>
<sequence length="490" mass="57266">MNLFFEKNKQKIIILSLFIFAFCIRIYDVHSYSLWFDEALNFRLSSLPWETLWISNFDPTPPLYYSLLKLYITSTTSEFYLRLPSVIFGSGTVVVFYAICKLKFSTYSSVIASILFSLSVHQVMYSQEARVYAMALFFGLCMLYVTLLYIFEQKERYKLLFWYVLTAILALYSHNIVVFYILAANLLAFYFFIKETRFNALKYWILANGIVFLLWLPWPLVTVLSGEENSFNWLQHKTFLEFINATLISIKLYPYPNSIFLNLVFFVFLFAAGIFSLKDKNKKFLISIYVIAFSAIFLVWLTGYIRPILMYRTILISSVLIYLLLPFLLERLNKSLTLLSFSVLIIIHAFALYSFNQNNYSENEQWKQTVAETLSTKTQKILMCSPAPTFATNYYLNDPSVMELSLSQDDSELITLNADLANVMENIDNSIEETLERKPFSFADNAIFIKSHCSKRKLAIIESNFNLQELKVDVYKGIDLYQVEYKQSNR</sequence>
<evidence type="ECO:0000256" key="8">
    <source>
        <dbReference type="SAM" id="Phobius"/>
    </source>
</evidence>
<evidence type="ECO:0000256" key="3">
    <source>
        <dbReference type="ARBA" id="ARBA00022676"/>
    </source>
</evidence>
<name>A0ABQ0I992_9ALTE</name>
<evidence type="ECO:0000256" key="1">
    <source>
        <dbReference type="ARBA" id="ARBA00004651"/>
    </source>
</evidence>